<evidence type="ECO:0000313" key="4">
    <source>
        <dbReference type="EMBL" id="ABZ78776.1"/>
    </source>
</evidence>
<dbReference type="OrthoDB" id="6905929at2"/>
<dbReference type="KEGG" id="shl:Shal_4236"/>
<evidence type="ECO:0000256" key="2">
    <source>
        <dbReference type="SAM" id="SignalP"/>
    </source>
</evidence>
<dbReference type="RefSeq" id="WP_012279280.1">
    <property type="nucleotide sequence ID" value="NC_010334.1"/>
</dbReference>
<proteinExistence type="predicted"/>
<dbReference type="InterPro" id="IPR041544">
    <property type="entry name" value="MotY_N"/>
</dbReference>
<feature type="domain" description="OmpA-like" evidence="3">
    <location>
        <begin position="171"/>
        <end position="288"/>
    </location>
</feature>
<dbReference type="Pfam" id="PF00691">
    <property type="entry name" value="OmpA"/>
    <property type="match status" value="1"/>
</dbReference>
<dbReference type="PANTHER" id="PTHR30329:SF21">
    <property type="entry name" value="LIPOPROTEIN YIAD-RELATED"/>
    <property type="match status" value="1"/>
</dbReference>
<evidence type="ECO:0000259" key="3">
    <source>
        <dbReference type="PROSITE" id="PS51123"/>
    </source>
</evidence>
<name>B0TPH5_SHEHH</name>
<dbReference type="InterPro" id="IPR050330">
    <property type="entry name" value="Bact_OuterMem_StrucFunc"/>
</dbReference>
<keyword evidence="2" id="KW-0732">Signal</keyword>
<protein>
    <submittedName>
        <fullName evidence="4">OmpA/MotB domain protein</fullName>
    </submittedName>
</protein>
<dbReference type="Proteomes" id="UP000001317">
    <property type="component" value="Chromosome"/>
</dbReference>
<dbReference type="GO" id="GO:0016020">
    <property type="term" value="C:membrane"/>
    <property type="evidence" value="ECO:0007669"/>
    <property type="project" value="UniProtKB-UniRule"/>
</dbReference>
<dbReference type="CDD" id="cd07185">
    <property type="entry name" value="OmpA_C-like"/>
    <property type="match status" value="1"/>
</dbReference>
<dbReference type="SUPFAM" id="SSF103088">
    <property type="entry name" value="OmpA-like"/>
    <property type="match status" value="1"/>
</dbReference>
<keyword evidence="1" id="KW-0472">Membrane</keyword>
<dbReference type="Pfam" id="PF18393">
    <property type="entry name" value="MotY_N"/>
    <property type="match status" value="1"/>
</dbReference>
<dbReference type="PRINTS" id="PR01023">
    <property type="entry name" value="NAFLGMOTY"/>
</dbReference>
<dbReference type="eggNOG" id="COG2885">
    <property type="taxonomic scope" value="Bacteria"/>
</dbReference>
<dbReference type="EMBL" id="CP000931">
    <property type="protein sequence ID" value="ABZ78776.1"/>
    <property type="molecule type" value="Genomic_DNA"/>
</dbReference>
<feature type="chain" id="PRO_5002756573" evidence="2">
    <location>
        <begin position="25"/>
        <end position="304"/>
    </location>
</feature>
<accession>B0TPH5</accession>
<dbReference type="PANTHER" id="PTHR30329">
    <property type="entry name" value="STATOR ELEMENT OF FLAGELLAR MOTOR COMPLEX"/>
    <property type="match status" value="1"/>
</dbReference>
<keyword evidence="5" id="KW-1185">Reference proteome</keyword>
<feature type="signal peptide" evidence="2">
    <location>
        <begin position="1"/>
        <end position="24"/>
    </location>
</feature>
<evidence type="ECO:0000313" key="5">
    <source>
        <dbReference type="Proteomes" id="UP000001317"/>
    </source>
</evidence>
<reference evidence="4" key="1">
    <citation type="submission" date="2008-01" db="EMBL/GenBank/DDBJ databases">
        <title>Complete sequence of Shewanella halifaxensis HAW-EB4.</title>
        <authorList>
            <consortium name="US DOE Joint Genome Institute"/>
            <person name="Copeland A."/>
            <person name="Lucas S."/>
            <person name="Lapidus A."/>
            <person name="Glavina del Rio T."/>
            <person name="Dalin E."/>
            <person name="Tice H."/>
            <person name="Bruce D."/>
            <person name="Goodwin L."/>
            <person name="Pitluck S."/>
            <person name="Sims D."/>
            <person name="Brettin T."/>
            <person name="Detter J.C."/>
            <person name="Han C."/>
            <person name="Kuske C.R."/>
            <person name="Schmutz J."/>
            <person name="Larimer F."/>
            <person name="Land M."/>
            <person name="Hauser L."/>
            <person name="Kyrpides N."/>
            <person name="Kim E."/>
            <person name="Zhao J.-S."/>
            <person name="Richardson P."/>
        </authorList>
    </citation>
    <scope>NUCLEOTIDE SEQUENCE [LARGE SCALE GENOMIC DNA]</scope>
    <source>
        <strain evidence="4">HAW-EB4</strain>
    </source>
</reference>
<sequence>MKLSVYILICLIFICTNVTNSALAAPVNYQTPFEKAHWQFSGDQFGCEITHRVESFGTLSLNAKPGEALNFALQADWLNLNNAQSQALVVPASWQAQAHQPIATTSLNWFGSQAISQKNTAAFLEALEQGYTWQVNIQAADTSGYQISSSPVSTRLVANQFRLCRQQLLPKPFTYLRRIELLFAPSSSLLNNSHEQDLYAVYRYLQADSSIVEILVDGHADASGDHLANLVLSKERADEVVSRLIELGVSAKMIQTRHHGTRAPVASNNNTEGRELNRRVTLRLVKSAANSVTTSALRAKNESF</sequence>
<dbReference type="InterPro" id="IPR006665">
    <property type="entry name" value="OmpA-like"/>
</dbReference>
<organism evidence="4 5">
    <name type="scientific">Shewanella halifaxensis (strain HAW-EB4)</name>
    <dbReference type="NCBI Taxonomy" id="458817"/>
    <lineage>
        <taxon>Bacteria</taxon>
        <taxon>Pseudomonadati</taxon>
        <taxon>Pseudomonadota</taxon>
        <taxon>Gammaproteobacteria</taxon>
        <taxon>Alteromonadales</taxon>
        <taxon>Shewanellaceae</taxon>
        <taxon>Shewanella</taxon>
    </lineage>
</organism>
<gene>
    <name evidence="4" type="ordered locus">Shal_4236</name>
</gene>
<evidence type="ECO:0000256" key="1">
    <source>
        <dbReference type="PROSITE-ProRule" id="PRU00473"/>
    </source>
</evidence>
<dbReference type="Gene3D" id="2.60.40.2540">
    <property type="match status" value="1"/>
</dbReference>
<dbReference type="PROSITE" id="PS51123">
    <property type="entry name" value="OMPA_2"/>
    <property type="match status" value="1"/>
</dbReference>
<dbReference type="Gene3D" id="3.30.1330.60">
    <property type="entry name" value="OmpA-like domain"/>
    <property type="match status" value="1"/>
</dbReference>
<dbReference type="HOGENOM" id="CLU_069369_0_0_6"/>
<dbReference type="InterPro" id="IPR036737">
    <property type="entry name" value="OmpA-like_sf"/>
</dbReference>
<dbReference type="STRING" id="458817.Shal_4236"/>
<dbReference type="AlphaFoldDB" id="B0TPH5"/>